<evidence type="ECO:0000256" key="3">
    <source>
        <dbReference type="ARBA" id="ARBA00023180"/>
    </source>
</evidence>
<dbReference type="InterPro" id="IPR007657">
    <property type="entry name" value="Glycosyltransferase_61"/>
</dbReference>
<evidence type="ECO:0000313" key="6">
    <source>
        <dbReference type="EMBL" id="CBK20897.2"/>
    </source>
</evidence>
<dbReference type="Pfam" id="PF04577">
    <property type="entry name" value="Glyco_transf_61"/>
    <property type="match status" value="1"/>
</dbReference>
<dbReference type="Proteomes" id="UP000008312">
    <property type="component" value="Unassembled WGS sequence"/>
</dbReference>
<dbReference type="GO" id="GO:0016757">
    <property type="term" value="F:glycosyltransferase activity"/>
    <property type="evidence" value="ECO:0007669"/>
    <property type="project" value="UniProtKB-KW"/>
</dbReference>
<dbReference type="RefSeq" id="XP_012894945.1">
    <property type="nucleotide sequence ID" value="XM_013039491.1"/>
</dbReference>
<dbReference type="OrthoDB" id="529273at2759"/>
<dbReference type="EMBL" id="FN668639">
    <property type="protein sequence ID" value="CBK20897.2"/>
    <property type="molecule type" value="Genomic_DNA"/>
</dbReference>
<feature type="domain" description="Glycosyltransferase 61 catalytic" evidence="5">
    <location>
        <begin position="359"/>
        <end position="547"/>
    </location>
</feature>
<evidence type="ECO:0000256" key="1">
    <source>
        <dbReference type="ARBA" id="ARBA00022676"/>
    </source>
</evidence>
<accession>D8LXA2</accession>
<evidence type="ECO:0000259" key="5">
    <source>
        <dbReference type="Pfam" id="PF04577"/>
    </source>
</evidence>
<sequence length="606" mass="69418">MGSFFQCLVFLLHFSFGSNVSWNRNELQDPWNQPHAGILSIRQNLVPTMKMNYIYQLIVMNVVSLFWNTYLSTVANRSVRYSVINEVLSDCSKNNETWREIIFLETRDTMRSVVFFLLPNDFGKVALPVGFVDYSDSATQKASFPQTKTLRRDSPSAPFLGDQTEQIPRIPKSEEAKIIPPAFTQVKEEKKVVPTQKVQKSIPVVRNGEKDSYVINPQSLLHKVIHYEPFVIPPPIRTRSMKFSPLQDFSEYYKFLKAASNRCDLDICKRPLKYLNQFSSWDCRKFPSLCSDPSAFLIMQEPKYLEGRVDIIENGVVSHNLDCGWPADHTKSENQFDSRLVGHFQGTLVPMVVPEGLSFQHFVDGVLPKLVILVDILRKEPSYTMAMDMRIVKGMPKQLLERMGLLSGTITSWDSLPWKNGQLYADKLIMGCKVPPLHPELWQKAQDLFDLPWKKEGWKQKRHIMLYLSRKQGTSNPGRDVVNENALLKELEQWASEKGFELVVFTASDYKTLDDLFMLLADVDVVLGPHGGAFYNMLFMRRGITVIEFVPDSRMFLSTAQAVHLIIYLQASLLGNNYFNIRAADKGHSNMYINPSLVLEILNSAF</sequence>
<organism evidence="6">
    <name type="scientific">Blastocystis hominis</name>
    <dbReference type="NCBI Taxonomy" id="12968"/>
    <lineage>
        <taxon>Eukaryota</taxon>
        <taxon>Sar</taxon>
        <taxon>Stramenopiles</taxon>
        <taxon>Bigyra</taxon>
        <taxon>Opalozoa</taxon>
        <taxon>Opalinata</taxon>
        <taxon>Blastocystidae</taxon>
        <taxon>Blastocystis</taxon>
    </lineage>
</organism>
<gene>
    <name evidence="6" type="ORF">GSBLH_T00006206001</name>
</gene>
<dbReference type="InParanoid" id="D8LXA2"/>
<protein>
    <recommendedName>
        <fullName evidence="5">Glycosyltransferase 61 catalytic domain-containing protein</fullName>
    </recommendedName>
</protein>
<name>D8LXA2_BLAHO</name>
<keyword evidence="4" id="KW-0732">Signal</keyword>
<keyword evidence="1" id="KW-0328">Glycosyltransferase</keyword>
<feature type="signal peptide" evidence="4">
    <location>
        <begin position="1"/>
        <end position="17"/>
    </location>
</feature>
<dbReference type="InterPro" id="IPR049625">
    <property type="entry name" value="Glyco_transf_61_cat"/>
</dbReference>
<keyword evidence="7" id="KW-1185">Reference proteome</keyword>
<dbReference type="AlphaFoldDB" id="D8LXA2"/>
<dbReference type="PANTHER" id="PTHR20961">
    <property type="entry name" value="GLYCOSYLTRANSFERASE"/>
    <property type="match status" value="1"/>
</dbReference>
<keyword evidence="2" id="KW-0808">Transferase</keyword>
<feature type="chain" id="PRO_5003117603" description="Glycosyltransferase 61 catalytic domain-containing protein" evidence="4">
    <location>
        <begin position="18"/>
        <end position="606"/>
    </location>
</feature>
<evidence type="ECO:0000256" key="2">
    <source>
        <dbReference type="ARBA" id="ARBA00022679"/>
    </source>
</evidence>
<reference evidence="6" key="1">
    <citation type="submission" date="2010-02" db="EMBL/GenBank/DDBJ databases">
        <title>Sequencing and annotation of the Blastocystis hominis genome.</title>
        <authorList>
            <person name="Wincker P."/>
        </authorList>
    </citation>
    <scope>NUCLEOTIDE SEQUENCE</scope>
    <source>
        <strain evidence="6">Singapore isolate B</strain>
    </source>
</reference>
<dbReference type="GeneID" id="24922331"/>
<evidence type="ECO:0000256" key="4">
    <source>
        <dbReference type="SAM" id="SignalP"/>
    </source>
</evidence>
<keyword evidence="3" id="KW-0325">Glycoprotein</keyword>
<proteinExistence type="predicted"/>
<evidence type="ECO:0000313" key="7">
    <source>
        <dbReference type="Proteomes" id="UP000008312"/>
    </source>
</evidence>